<dbReference type="OrthoDB" id="9901487at2"/>
<proteinExistence type="predicted"/>
<evidence type="ECO:0000313" key="1">
    <source>
        <dbReference type="EMBL" id="RNB49358.1"/>
    </source>
</evidence>
<gene>
    <name evidence="1" type="ORF">EB820_22880</name>
</gene>
<dbReference type="RefSeq" id="WP_005833246.1">
    <property type="nucleotide sequence ID" value="NZ_CAWZZF010000030.1"/>
</dbReference>
<dbReference type="EMBL" id="RHHN01000081">
    <property type="protein sequence ID" value="RNB49358.1"/>
    <property type="molecule type" value="Genomic_DNA"/>
</dbReference>
<comment type="caution">
    <text evidence="1">The sequence shown here is derived from an EMBL/GenBank/DDBJ whole genome shotgun (WGS) entry which is preliminary data.</text>
</comment>
<reference evidence="1 2" key="1">
    <citation type="submission" date="2018-10" db="EMBL/GenBank/DDBJ databases">
        <title>Phylogenomics of Brevibacillus.</title>
        <authorList>
            <person name="Dunlap C."/>
        </authorList>
    </citation>
    <scope>NUCLEOTIDE SEQUENCE [LARGE SCALE GENOMIC DNA]</scope>
    <source>
        <strain evidence="1 2">NRRL NRS 1219</strain>
    </source>
</reference>
<sequence length="98" mass="11394">MIVLTVFFQFKDLPGNMGALLTVKEFISEHNKASNELEMAGAKNHTNIQFAEGKYHVDVNKKVTTSEGNLRVNHYEYVLVYENLEWKVIRERLTYTDI</sequence>
<organism evidence="1 2">
    <name type="scientific">Brevibacillus agri</name>
    <dbReference type="NCBI Taxonomy" id="51101"/>
    <lineage>
        <taxon>Bacteria</taxon>
        <taxon>Bacillati</taxon>
        <taxon>Bacillota</taxon>
        <taxon>Bacilli</taxon>
        <taxon>Bacillales</taxon>
        <taxon>Paenibacillaceae</taxon>
        <taxon>Brevibacillus</taxon>
    </lineage>
</organism>
<evidence type="ECO:0000313" key="2">
    <source>
        <dbReference type="Proteomes" id="UP000276178"/>
    </source>
</evidence>
<protein>
    <submittedName>
        <fullName evidence="1">Uncharacterized protein</fullName>
    </submittedName>
</protein>
<name>A0A3M8ADW2_9BACL</name>
<dbReference type="Proteomes" id="UP000276178">
    <property type="component" value="Unassembled WGS sequence"/>
</dbReference>
<accession>A0A3M8ADW2</accession>
<dbReference type="AlphaFoldDB" id="A0A3M8ADW2"/>